<reference evidence="4 5" key="1">
    <citation type="journal article" date="2014" name="Appl. Environ. Microbiol.">
        <title>Comparative Genome Analysis of 'Candidatus Methanoplasma termitum' Indicates a New Mode of Energy Metabolism in the Seventh Order of Methanogens.</title>
        <authorList>
            <person name="Lang K."/>
            <person name="Schuldes J."/>
            <person name="Klingl A."/>
            <person name="Poehlein A."/>
            <person name="Daniel R."/>
            <person name="Brune A."/>
        </authorList>
    </citation>
    <scope>NUCLEOTIDE SEQUENCE [LARGE SCALE GENOMIC DNA]</scope>
    <source>
        <strain evidence="5">Mpt1</strain>
    </source>
</reference>
<proteinExistence type="predicted"/>
<feature type="compositionally biased region" description="Polar residues" evidence="1">
    <location>
        <begin position="591"/>
        <end position="623"/>
    </location>
</feature>
<keyword evidence="2" id="KW-0812">Transmembrane</keyword>
<feature type="region of interest" description="Disordered" evidence="1">
    <location>
        <begin position="591"/>
        <end position="624"/>
    </location>
</feature>
<name>A0A0A7LHZ6_9ARCH</name>
<evidence type="ECO:0000259" key="3">
    <source>
        <dbReference type="Pfam" id="PF18998"/>
    </source>
</evidence>
<dbReference type="STRING" id="1577791.Mpt1_c12390"/>
<dbReference type="Gene3D" id="2.160.20.110">
    <property type="match status" value="1"/>
</dbReference>
<evidence type="ECO:0000256" key="2">
    <source>
        <dbReference type="SAM" id="Phobius"/>
    </source>
</evidence>
<protein>
    <recommendedName>
        <fullName evidence="3">Bacterial repeat domain-containing protein</fullName>
    </recommendedName>
</protein>
<organism evidence="4 5">
    <name type="scientific">Candidatus Methanoplasma termitum</name>
    <dbReference type="NCBI Taxonomy" id="1577791"/>
    <lineage>
        <taxon>Archaea</taxon>
        <taxon>Methanobacteriati</taxon>
        <taxon>Thermoplasmatota</taxon>
        <taxon>Thermoplasmata</taxon>
        <taxon>Methanomassiliicoccales</taxon>
        <taxon>Methanomassiliicoccaceae</taxon>
        <taxon>Candidatus Methanoplasma</taxon>
    </lineage>
</organism>
<dbReference type="EMBL" id="CP010070">
    <property type="protein sequence ID" value="AIZ57101.1"/>
    <property type="molecule type" value="Genomic_DNA"/>
</dbReference>
<evidence type="ECO:0000313" key="4">
    <source>
        <dbReference type="EMBL" id="AIZ57101.1"/>
    </source>
</evidence>
<dbReference type="Pfam" id="PF18998">
    <property type="entry name" value="Flg_new_2"/>
    <property type="match status" value="1"/>
</dbReference>
<dbReference type="Proteomes" id="UP000030787">
    <property type="component" value="Chromosome"/>
</dbReference>
<dbReference type="InterPro" id="IPR044060">
    <property type="entry name" value="Bacterial_rp_domain"/>
</dbReference>
<dbReference type="HOGENOM" id="CLU_245759_0_0_2"/>
<keyword evidence="2" id="KW-0472">Membrane</keyword>
<dbReference type="KEGG" id="mear:Mpt1_c12390"/>
<evidence type="ECO:0000313" key="5">
    <source>
        <dbReference type="Proteomes" id="UP000030787"/>
    </source>
</evidence>
<feature type="domain" description="Bacterial repeat" evidence="3">
    <location>
        <begin position="1379"/>
        <end position="1412"/>
    </location>
</feature>
<evidence type="ECO:0000256" key="1">
    <source>
        <dbReference type="SAM" id="MobiDB-lite"/>
    </source>
</evidence>
<sequence>MLLMAAVVPVSIDAIGNFNSVSGGPSGTAIKTVDDLMNVANDLGGDYYLDNNIFFIGQEADTNGGAYMNVSAVFNGTNTLTIAVTPADPTIAVTEFRAAINSNMVSVTTNVINISVVGQGEYTITAGGKMVGGTLLSEDTFAFSQTVTLTTGTSGTVLDVDINSNGNFTPIGSYSTPFAGTFDGNGYAIYGLNVAVYNPAGAAYAGLFACTGPTAVIKNLGVEPDRYGRGSVFAISMTQSYAGGITGVSKGSQITDCYNSNKVAVFSNDPADMGCAGGIVGSDIGTNAANVILNCRNGGAVTALTASGKRISAGGIIGATNYTSIEGCNNSGKISSISNIEGGGTDDTVSAGGIAGYVKSLAAFNTTNSYNTGLISGEATYRDARIGGIIGFIDTTNLPVSTQISVTRCYNTGKLQDVFYRIGTNNAATQVGGIVGEIAAFSGAGTAATNVTLNITQCYNTGEINANTQWNVFAGGILGEVDRASASITDCYNVGSIIATSTTDGVNKNAGGIMGAATATATGIHIFNCYNAGTLTLTNILSPGGILGSSQGAWNTAATRIINSYFLTNTAVTNFISGGQTTVQFRDEVNANTPASSGTTANPVRSTASPNQTTNASKSSSDMRPTLAVAQAGGSIFFTGTTTVGAGTVQSIVPGWDFTDNTGIWTIDGVMNSGYPVLRAFVQDVSLTPDVTTGKTITISPEYYGQTHPQYDQYYLVGDAATFSVSSVLDPNNTGQTVQYQWQTASVPAAGSSPVWSNIPVNPVVGANGSSFTLSPIEGADNGTMYRCAVTSPGYGGTVYSDPVTIYVITLVTAKGTGFTADTGFIPDGSTIPDPERAVYGDKPIIALTTASGADVPERVQVVMNGAILSYGVDFTYYKNTGILVMHKAVDGDMTITAIYAVTVNAAGAASWVPMTLLYGDMVGAITFSIGTADVPTGFLVVMGGSVLVASGQYTYDPATPGTITISGTAVGNITATAVYTVTLEGSGFGIMPDTSMFGDAYSGTIYAVGTAALPAHVKITAGGTVMTSADFTYSSANGTVTFTVATPGNIVVKPIYTVRLAADPAAVSVSNLSYTITTSAGATLGPTIYTVPFEVGADDVLKISAADPSASPAGYDFTRWSDDIPTILTGAVDYTLSDSSAYLTAGAVTFTAGYQAQGGSGGSQIFTVTLAVNHLTIALSDLTYTITTPGGMILGPFVYTAPFKVGINETLDVGAAAVVGYGFIKWSDDDGMVVSAAPNMTGVDLTPYKNDMQVTFTAAFNAVPKTYYITSNSDPNSSIAPKGNIAVQAGNDRTFAFSAADGYIIASVTVDGTPLTQAQIDAGSYTFYSVNTNHTIGVSSSRGSHEPITMTINIEGGNGHVVYSVNGSPPMEYVSPVTFESGDNVIVTAVPDDAYEFDMWTKGDTIITQQSVSFNGADLSVPLKLHFIESGDSSLYIHVDTGWLWGSLSVLVLLIFIGLIVWFILFWRVPGFIITVRMNGEAVKGANVTFTLAKGKKTENGVKRTNFKGRFRVAAKKDSIVTISMIEKDGNIASGVPLVVVMENRREEREINFI</sequence>
<feature type="transmembrane region" description="Helical" evidence="2">
    <location>
        <begin position="1444"/>
        <end position="1468"/>
    </location>
</feature>
<accession>A0A0A7LHZ6</accession>
<gene>
    <name evidence="4" type="ORF">Mpt1_c12390</name>
</gene>
<keyword evidence="2" id="KW-1133">Transmembrane helix</keyword>
<keyword evidence="5" id="KW-1185">Reference proteome</keyword>